<reference evidence="1 2" key="1">
    <citation type="submission" date="2019-03" db="EMBL/GenBank/DDBJ databases">
        <title>Genomic Encyclopedia of Type Strains, Phase IV (KMG-IV): sequencing the most valuable type-strain genomes for metagenomic binning, comparative biology and taxonomic classification.</title>
        <authorList>
            <person name="Goeker M."/>
        </authorList>
    </citation>
    <scope>NUCLEOTIDE SEQUENCE [LARGE SCALE GENOMIC DNA]</scope>
    <source>
        <strain evidence="1 2">DSM 103792</strain>
    </source>
</reference>
<name>A0A4V3D7E9_9GAMM</name>
<dbReference type="Proteomes" id="UP000295375">
    <property type="component" value="Unassembled WGS sequence"/>
</dbReference>
<dbReference type="RefSeq" id="WP_133590753.1">
    <property type="nucleotide sequence ID" value="NZ_CP037953.1"/>
</dbReference>
<evidence type="ECO:0000313" key="2">
    <source>
        <dbReference type="Proteomes" id="UP000295375"/>
    </source>
</evidence>
<keyword evidence="2" id="KW-1185">Reference proteome</keyword>
<evidence type="ECO:0000313" key="1">
    <source>
        <dbReference type="EMBL" id="TDQ47607.1"/>
    </source>
</evidence>
<accession>A0A4V3D7E9</accession>
<organism evidence="1 2">
    <name type="scientific">Permianibacter aggregans</name>
    <dbReference type="NCBI Taxonomy" id="1510150"/>
    <lineage>
        <taxon>Bacteria</taxon>
        <taxon>Pseudomonadati</taxon>
        <taxon>Pseudomonadota</taxon>
        <taxon>Gammaproteobacteria</taxon>
        <taxon>Pseudomonadales</taxon>
        <taxon>Pseudomonadaceae</taxon>
        <taxon>Permianibacter</taxon>
    </lineage>
</organism>
<proteinExistence type="predicted"/>
<dbReference type="AlphaFoldDB" id="A0A4V3D7E9"/>
<dbReference type="EMBL" id="SNYM01000009">
    <property type="protein sequence ID" value="TDQ47607.1"/>
    <property type="molecule type" value="Genomic_DNA"/>
</dbReference>
<dbReference type="OrthoDB" id="8692at2"/>
<gene>
    <name evidence="1" type="ORF">EV696_1099</name>
</gene>
<sequence>MSQRKSIRSVFTDSFITYLVLVLSVVLLLSACDSGSAVRAPSGGGAPALSLPEVAPELRLFGKTDREINEEAPVPAQCYTRTEGVHNPCYVCHQVYTAETDKPRMNKLDDGGLQGVYLFSDVGMENHWKNLFIDKREWAAQISDETILAYINQDNYQALPERLRQQNWQGFVPDLNHFAEPEKAFDEQGLARDGSGWVAFNYKPFPSTFWPTNGSTDDVLIRLPEAFRQHNGKFDWLMYQLNLSLLEMNIKQLDSIRIPVVDEQHYGVDLNGDGALAETTNLVSHQHYLGDAKQIAVVTQQFPEGAEFMHSVRYLGIDANGETVVPPRMKELRYMKKVRSLSADDLDNRYRRERKEKSTGELPYFVDYRELGMENGMGWLLQGFIEDYDGELRPQSHEETFACMGCHAAIGTTIDQTFSFARKITGPEGFGYINLRGMKDAPSIAESGGEILNYLKRAAGGNEFRENDEMRARWYRADGSVDEENVKAADVFTLLTPSRERALLLNKAYTYLVRHQSYVNGRDITVAGAKNVYDAIVDDIPPLQPESRFFGWDLRLDWSESPAAVAEK</sequence>
<comment type="caution">
    <text evidence="1">The sequence shown here is derived from an EMBL/GenBank/DDBJ whole genome shotgun (WGS) entry which is preliminary data.</text>
</comment>
<evidence type="ECO:0008006" key="3">
    <source>
        <dbReference type="Google" id="ProtNLM"/>
    </source>
</evidence>
<protein>
    <recommendedName>
        <fullName evidence="3">Lipoprotein</fullName>
    </recommendedName>
</protein>
<dbReference type="PROSITE" id="PS51257">
    <property type="entry name" value="PROKAR_LIPOPROTEIN"/>
    <property type="match status" value="1"/>
</dbReference>